<dbReference type="RefSeq" id="WP_157750444.1">
    <property type="nucleotide sequence ID" value="NZ_AP017313.1"/>
</dbReference>
<organism evidence="1 2">
    <name type="scientific">Mucilaginibacter gotjawali</name>
    <dbReference type="NCBI Taxonomy" id="1550579"/>
    <lineage>
        <taxon>Bacteria</taxon>
        <taxon>Pseudomonadati</taxon>
        <taxon>Bacteroidota</taxon>
        <taxon>Sphingobacteriia</taxon>
        <taxon>Sphingobacteriales</taxon>
        <taxon>Sphingobacteriaceae</taxon>
        <taxon>Mucilaginibacter</taxon>
    </lineage>
</organism>
<proteinExistence type="predicted"/>
<sequence>MNLILTMLEFNLKGFLVPDQNIRSSIEEFETVFVNSIQSAKRKELFNNYISYSTALKQLCNGVDFKQWIDGSYVTKKMEPNDIDLVTFLDFSIVESLGDNLDNYKYPASQNLFGVDAYIVKIYPPGHKCHLLYQSDMAYWINHFNQTRRNRIGKKQPKGFLEIIT</sequence>
<gene>
    <name evidence="1" type="ORF">MgSA37_01074</name>
</gene>
<evidence type="ECO:0000313" key="1">
    <source>
        <dbReference type="EMBL" id="BAU52910.1"/>
    </source>
</evidence>
<dbReference type="AlphaFoldDB" id="A0A110B1I5"/>
<dbReference type="KEGG" id="mgot:MgSA37_01074"/>
<dbReference type="Proteomes" id="UP000218263">
    <property type="component" value="Chromosome"/>
</dbReference>
<evidence type="ECO:0000313" key="2">
    <source>
        <dbReference type="Proteomes" id="UP000218263"/>
    </source>
</evidence>
<dbReference type="InterPro" id="IPR053860">
    <property type="entry name" value="DUF6932"/>
</dbReference>
<dbReference type="OrthoDB" id="2617999at2"/>
<dbReference type="EMBL" id="AP017313">
    <property type="protein sequence ID" value="BAU52910.1"/>
    <property type="molecule type" value="Genomic_DNA"/>
</dbReference>
<protein>
    <submittedName>
        <fullName evidence="1">Uncharacterized protein</fullName>
    </submittedName>
</protein>
<accession>A0A110B1I5</accession>
<name>A0A110B1I5_9SPHI</name>
<keyword evidence="2" id="KW-1185">Reference proteome</keyword>
<dbReference type="Pfam" id="PF22014">
    <property type="entry name" value="DUF6932"/>
    <property type="match status" value="1"/>
</dbReference>
<reference evidence="1 2" key="1">
    <citation type="submission" date="2015-12" db="EMBL/GenBank/DDBJ databases">
        <title>Genome sequence of Mucilaginibacter gotjawali.</title>
        <authorList>
            <person name="Lee J.S."/>
            <person name="Lee K.C."/>
            <person name="Kim K.K."/>
            <person name="Lee B.W."/>
        </authorList>
    </citation>
    <scope>NUCLEOTIDE SEQUENCE [LARGE SCALE GENOMIC DNA]</scope>
    <source>
        <strain evidence="1 2">SA3-7</strain>
    </source>
</reference>